<evidence type="ECO:0000313" key="1">
    <source>
        <dbReference type="EMBL" id="KAG8539045.1"/>
    </source>
</evidence>
<protein>
    <submittedName>
        <fullName evidence="1">Uncharacterized protein</fullName>
    </submittedName>
</protein>
<name>A0AAV6YVP6_ENGPU</name>
<dbReference type="EMBL" id="WNYA01016800">
    <property type="protein sequence ID" value="KAG8539045.1"/>
    <property type="molecule type" value="Genomic_DNA"/>
</dbReference>
<proteinExistence type="predicted"/>
<comment type="caution">
    <text evidence="1">The sequence shown here is derived from an EMBL/GenBank/DDBJ whole genome shotgun (WGS) entry which is preliminary data.</text>
</comment>
<evidence type="ECO:0000313" key="2">
    <source>
        <dbReference type="Proteomes" id="UP000824782"/>
    </source>
</evidence>
<dbReference type="Proteomes" id="UP000824782">
    <property type="component" value="Unassembled WGS sequence"/>
</dbReference>
<accession>A0AAV6YVP6</accession>
<reference evidence="1" key="1">
    <citation type="thesis" date="2020" institute="ProQuest LLC" country="789 East Eisenhower Parkway, Ann Arbor, MI, USA">
        <title>Comparative Genomics and Chromosome Evolution.</title>
        <authorList>
            <person name="Mudd A.B."/>
        </authorList>
    </citation>
    <scope>NUCLEOTIDE SEQUENCE</scope>
    <source>
        <strain evidence="1">237g6f4</strain>
        <tissue evidence="1">Blood</tissue>
    </source>
</reference>
<sequence length="81" mass="9280">MMYLYVRVQEGVKVPLYCSRQQKGEFNNTPCTLTAYLYSSPCSPPEPTIAVNKDNGGHLLRSRIAFFQQVIRKFPICTDFT</sequence>
<organism evidence="1 2">
    <name type="scientific">Engystomops pustulosus</name>
    <name type="common">Tungara frog</name>
    <name type="synonym">Physalaemus pustulosus</name>
    <dbReference type="NCBI Taxonomy" id="76066"/>
    <lineage>
        <taxon>Eukaryota</taxon>
        <taxon>Metazoa</taxon>
        <taxon>Chordata</taxon>
        <taxon>Craniata</taxon>
        <taxon>Vertebrata</taxon>
        <taxon>Euteleostomi</taxon>
        <taxon>Amphibia</taxon>
        <taxon>Batrachia</taxon>
        <taxon>Anura</taxon>
        <taxon>Neobatrachia</taxon>
        <taxon>Hyloidea</taxon>
        <taxon>Leptodactylidae</taxon>
        <taxon>Leiuperinae</taxon>
        <taxon>Engystomops</taxon>
    </lineage>
</organism>
<gene>
    <name evidence="1" type="ORF">GDO81_021556</name>
</gene>
<keyword evidence="2" id="KW-1185">Reference proteome</keyword>
<dbReference type="AlphaFoldDB" id="A0AAV6YVP6"/>